<dbReference type="RefSeq" id="WP_097001008.1">
    <property type="nucleotide sequence ID" value="NZ_OBEI01000010.1"/>
</dbReference>
<gene>
    <name evidence="5" type="ORF">SAMN06265182_1858</name>
</gene>
<feature type="coiled-coil region" evidence="3">
    <location>
        <begin position="259"/>
        <end position="286"/>
    </location>
</feature>
<dbReference type="GO" id="GO:0005576">
    <property type="term" value="C:extracellular region"/>
    <property type="evidence" value="ECO:0007669"/>
    <property type="project" value="UniProtKB-SubCell"/>
</dbReference>
<dbReference type="AlphaFoldDB" id="A0A285NRB0"/>
<proteinExistence type="predicted"/>
<sequence length="352" mass="41581">MKNNIFVIFYHKIIPRWGHSKAVSTFYFEMKILKKYFNVITLDDVYEYLTTDRQPDRPSVVISFDDGYLDNYVYAYPVLKKLGLKATIFPISSRILKKDIKRPTLEDYWNGKVSKSELHRPKTMAEANYEFLSKGESEDFLSVSELNSMKDVFDIQGHAKIHAKVFYSEEIIDFYDGKNGHWSNIYAYGNSNDFSSLEKPVLGYPLFPDRNNLSVRRGFLKKEVKDYIKSLDKSFFKKRNWKDILKKELEKNFSSFLNFETEEERKKRVENELIEAKKELESIIGQKVRYLSYPFGHYDDELVEISSHIYDASYTIEKDIIRKGQNLHKLPRIEIAKDFPAFISKIVKFSVR</sequence>
<accession>A0A285NRB0</accession>
<dbReference type="PROSITE" id="PS51677">
    <property type="entry name" value="NODB"/>
    <property type="match status" value="1"/>
</dbReference>
<dbReference type="EMBL" id="OBEI01000010">
    <property type="protein sequence ID" value="SNZ10396.1"/>
    <property type="molecule type" value="Genomic_DNA"/>
</dbReference>
<dbReference type="Proteomes" id="UP000219036">
    <property type="component" value="Unassembled WGS sequence"/>
</dbReference>
<evidence type="ECO:0000313" key="5">
    <source>
        <dbReference type="EMBL" id="SNZ10396.1"/>
    </source>
</evidence>
<keyword evidence="3" id="KW-0175">Coiled coil</keyword>
<dbReference type="InterPro" id="IPR051398">
    <property type="entry name" value="Polysacch_Deacetylase"/>
</dbReference>
<feature type="domain" description="NodB homology" evidence="4">
    <location>
        <begin position="58"/>
        <end position="352"/>
    </location>
</feature>
<dbReference type="InterPro" id="IPR011330">
    <property type="entry name" value="Glyco_hydro/deAcase_b/a-brl"/>
</dbReference>
<organism evidence="5 6">
    <name type="scientific">Persephonella hydrogeniphila</name>
    <dbReference type="NCBI Taxonomy" id="198703"/>
    <lineage>
        <taxon>Bacteria</taxon>
        <taxon>Pseudomonadati</taxon>
        <taxon>Aquificota</taxon>
        <taxon>Aquificia</taxon>
        <taxon>Aquificales</taxon>
        <taxon>Hydrogenothermaceae</taxon>
        <taxon>Persephonella</taxon>
    </lineage>
</organism>
<dbReference type="Gene3D" id="3.20.20.370">
    <property type="entry name" value="Glycoside hydrolase/deacetylase"/>
    <property type="match status" value="1"/>
</dbReference>
<keyword evidence="2" id="KW-0732">Signal</keyword>
<evidence type="ECO:0000259" key="4">
    <source>
        <dbReference type="PROSITE" id="PS51677"/>
    </source>
</evidence>
<protein>
    <submittedName>
        <fullName evidence="5">Polysaccharide deacetylase</fullName>
    </submittedName>
</protein>
<dbReference type="PANTHER" id="PTHR34216">
    <property type="match status" value="1"/>
</dbReference>
<dbReference type="GO" id="GO:0005975">
    <property type="term" value="P:carbohydrate metabolic process"/>
    <property type="evidence" value="ECO:0007669"/>
    <property type="project" value="InterPro"/>
</dbReference>
<dbReference type="OrthoDB" id="9778320at2"/>
<dbReference type="Pfam" id="PF01522">
    <property type="entry name" value="Polysacc_deac_1"/>
    <property type="match status" value="1"/>
</dbReference>
<evidence type="ECO:0000256" key="3">
    <source>
        <dbReference type="SAM" id="Coils"/>
    </source>
</evidence>
<comment type="subcellular location">
    <subcellularLocation>
        <location evidence="1">Secreted</location>
    </subcellularLocation>
</comment>
<evidence type="ECO:0000313" key="6">
    <source>
        <dbReference type="Proteomes" id="UP000219036"/>
    </source>
</evidence>
<dbReference type="InterPro" id="IPR002509">
    <property type="entry name" value="NODB_dom"/>
</dbReference>
<dbReference type="GO" id="GO:0016810">
    <property type="term" value="F:hydrolase activity, acting on carbon-nitrogen (but not peptide) bonds"/>
    <property type="evidence" value="ECO:0007669"/>
    <property type="project" value="InterPro"/>
</dbReference>
<evidence type="ECO:0000256" key="1">
    <source>
        <dbReference type="ARBA" id="ARBA00004613"/>
    </source>
</evidence>
<name>A0A285NRB0_9AQUI</name>
<dbReference type="PANTHER" id="PTHR34216:SF3">
    <property type="entry name" value="POLY-BETA-1,6-N-ACETYL-D-GLUCOSAMINE N-DEACETYLASE"/>
    <property type="match status" value="1"/>
</dbReference>
<keyword evidence="6" id="KW-1185">Reference proteome</keyword>
<dbReference type="CDD" id="cd10969">
    <property type="entry name" value="CE4_Ecf1_like_5s"/>
    <property type="match status" value="1"/>
</dbReference>
<evidence type="ECO:0000256" key="2">
    <source>
        <dbReference type="ARBA" id="ARBA00022729"/>
    </source>
</evidence>
<dbReference type="SUPFAM" id="SSF88713">
    <property type="entry name" value="Glycoside hydrolase/deacetylase"/>
    <property type="match status" value="1"/>
</dbReference>
<reference evidence="6" key="1">
    <citation type="submission" date="2017-09" db="EMBL/GenBank/DDBJ databases">
        <authorList>
            <person name="Varghese N."/>
            <person name="Submissions S."/>
        </authorList>
    </citation>
    <scope>NUCLEOTIDE SEQUENCE [LARGE SCALE GENOMIC DNA]</scope>
    <source>
        <strain evidence="6">DSM 15103</strain>
    </source>
</reference>